<evidence type="ECO:0000256" key="3">
    <source>
        <dbReference type="ARBA" id="ARBA00022448"/>
    </source>
</evidence>
<accession>A0ABY7NTB4</accession>
<organism evidence="16 17">
    <name type="scientific">Sphingomonas abietis</name>
    <dbReference type="NCBI Taxonomy" id="3012344"/>
    <lineage>
        <taxon>Bacteria</taxon>
        <taxon>Pseudomonadati</taxon>
        <taxon>Pseudomonadota</taxon>
        <taxon>Alphaproteobacteria</taxon>
        <taxon>Sphingomonadales</taxon>
        <taxon>Sphingomonadaceae</taxon>
        <taxon>Sphingomonas</taxon>
    </lineage>
</organism>
<keyword evidence="11 12" id="KW-0998">Cell outer membrane</keyword>
<feature type="chain" id="PRO_5047194819" evidence="14">
    <location>
        <begin position="38"/>
        <end position="818"/>
    </location>
</feature>
<comment type="similarity">
    <text evidence="2 12 13">Belongs to the TonB-dependent receptor family.</text>
</comment>
<dbReference type="Gene3D" id="2.40.170.20">
    <property type="entry name" value="TonB-dependent receptor, beta-barrel domain"/>
    <property type="match status" value="1"/>
</dbReference>
<keyword evidence="6 12" id="KW-0812">Transmembrane</keyword>
<protein>
    <submittedName>
        <fullName evidence="16">TonB-dependent siderophore receptor</fullName>
    </submittedName>
</protein>
<keyword evidence="17" id="KW-1185">Reference proteome</keyword>
<dbReference type="Pfam" id="PF07660">
    <property type="entry name" value="STN"/>
    <property type="match status" value="1"/>
</dbReference>
<keyword evidence="4 12" id="KW-1134">Transmembrane beta strand</keyword>
<evidence type="ECO:0000313" key="16">
    <source>
        <dbReference type="EMBL" id="WBO23893.1"/>
    </source>
</evidence>
<feature type="domain" description="Secretin/TonB short N-terminal" evidence="15">
    <location>
        <begin position="66"/>
        <end position="117"/>
    </location>
</feature>
<dbReference type="Pfam" id="PF00593">
    <property type="entry name" value="TonB_dep_Rec_b-barrel"/>
    <property type="match status" value="1"/>
</dbReference>
<evidence type="ECO:0000256" key="6">
    <source>
        <dbReference type="ARBA" id="ARBA00022692"/>
    </source>
</evidence>
<dbReference type="SMART" id="SM00965">
    <property type="entry name" value="STN"/>
    <property type="match status" value="1"/>
</dbReference>
<evidence type="ECO:0000256" key="11">
    <source>
        <dbReference type="ARBA" id="ARBA00023237"/>
    </source>
</evidence>
<evidence type="ECO:0000256" key="2">
    <source>
        <dbReference type="ARBA" id="ARBA00009810"/>
    </source>
</evidence>
<dbReference type="InterPro" id="IPR012910">
    <property type="entry name" value="Plug_dom"/>
</dbReference>
<dbReference type="NCBIfam" id="TIGR01783">
    <property type="entry name" value="TonB-siderophor"/>
    <property type="match status" value="1"/>
</dbReference>
<keyword evidence="10 16" id="KW-0675">Receptor</keyword>
<evidence type="ECO:0000256" key="8">
    <source>
        <dbReference type="ARBA" id="ARBA00023077"/>
    </source>
</evidence>
<proteinExistence type="inferred from homology"/>
<evidence type="ECO:0000256" key="10">
    <source>
        <dbReference type="ARBA" id="ARBA00023170"/>
    </source>
</evidence>
<dbReference type="PROSITE" id="PS52016">
    <property type="entry name" value="TONB_DEPENDENT_REC_3"/>
    <property type="match status" value="1"/>
</dbReference>
<keyword evidence="14" id="KW-0732">Signal</keyword>
<keyword evidence="7" id="KW-0408">Iron</keyword>
<dbReference type="InterPro" id="IPR036942">
    <property type="entry name" value="Beta-barrel_TonB_sf"/>
</dbReference>
<evidence type="ECO:0000256" key="14">
    <source>
        <dbReference type="SAM" id="SignalP"/>
    </source>
</evidence>
<dbReference type="InterPro" id="IPR011662">
    <property type="entry name" value="Secretin/TonB_short_N"/>
</dbReference>
<evidence type="ECO:0000256" key="13">
    <source>
        <dbReference type="RuleBase" id="RU003357"/>
    </source>
</evidence>
<keyword evidence="3 12" id="KW-0813">Transport</keyword>
<comment type="subcellular location">
    <subcellularLocation>
        <location evidence="1 12">Cell outer membrane</location>
        <topology evidence="1 12">Multi-pass membrane protein</topology>
    </subcellularLocation>
</comment>
<dbReference type="PANTHER" id="PTHR32552:SF74">
    <property type="entry name" value="HYDROXAMATE SIDEROPHORE RECEPTOR FHUE"/>
    <property type="match status" value="1"/>
</dbReference>
<dbReference type="SUPFAM" id="SSF56935">
    <property type="entry name" value="Porins"/>
    <property type="match status" value="1"/>
</dbReference>
<reference evidence="16 17" key="1">
    <citation type="submission" date="2022-12" db="EMBL/GenBank/DDBJ databases">
        <title>Sphingomonas abieness sp. nov., an endophytic bacterium isolated from Abies koreana.</title>
        <authorList>
            <person name="Jiang L."/>
            <person name="Lee J."/>
        </authorList>
    </citation>
    <scope>NUCLEOTIDE SEQUENCE [LARGE SCALE GENOMIC DNA]</scope>
    <source>
        <strain evidence="17">PAMB 00755</strain>
    </source>
</reference>
<dbReference type="InterPro" id="IPR037066">
    <property type="entry name" value="Plug_dom_sf"/>
</dbReference>
<evidence type="ECO:0000256" key="1">
    <source>
        <dbReference type="ARBA" id="ARBA00004571"/>
    </source>
</evidence>
<dbReference type="Proteomes" id="UP001210865">
    <property type="component" value="Chromosome"/>
</dbReference>
<keyword evidence="8 13" id="KW-0798">TonB box</keyword>
<dbReference type="InterPro" id="IPR039426">
    <property type="entry name" value="TonB-dep_rcpt-like"/>
</dbReference>
<sequence length="818" mass="87831">MHAAPLCRLPFLCALRALVLGTSALTLVVAGTTPAHAQSAVATTSFNIRAQPLLSALQQFTEQSGIQVGYTTALGDGIRTQGISGSYSPTEALSRLLSGTGLTYRFTGPNAITLEPAPTAEAGAVQLGPVRVEGQGQSSSNPLNAASDPAISEGTHSYAARAATVAGKTPTPLKEIPQSVSVLTRQRLDDQNLFTIEDALRYVPGVTVGGSANPYLGATYYARGYALTTEQDGIPSSSSLNLGSPQFDLAMYDRIEVLKGSAGLLQGSGAPGGVVNFVRKRPLDSFQASGDFSVGSWNDFHADVDVTGPLNAAGTVRGRAVLAGTNQDFYYDNSHARSGMAYGIIEADLTPDTLLSLSGTIQRDVHHGIFQGLPAYTDGSLLNVSRSYNPDPDWSFMKQTTKEVFGALTQKLGGDWQVKASLRYRESSGDARYASTDSGVDPETDIVDYFTSVDFTRFRWFAADVNATGSFELFGRTHQILVGANYDQANTMDQYGNGPDIIGTNIFDPVVPNPHDDPTGDYRTKIEQFGVYGQIKANLADGLNLLLGGRVTHYRTSYASGNYGDAPVYVSEPLSNVDHKLTPYAGLVYDVTRTVSLYASFSDIFIPNAVETQAGGALPPETGHQYEVGVKSTQFDGKLNLSAALFDLKDRNRAYNYPSGTAFYIASGEVETKGAEVEISGSPMPGWDLSAGYTYLHSKYVKDATYQGQPFNAGATPHQNFKLWTKYRFAAGPLNRLSIGGGALGTSSLYNDPVRVPGYVIFSGQLGYDVNDHWQASLTINNIGDRRYIRTQSSGTAIWSGNYYGKPRSVMFSVRTKW</sequence>
<dbReference type="Pfam" id="PF07715">
    <property type="entry name" value="Plug"/>
    <property type="match status" value="1"/>
</dbReference>
<feature type="signal peptide" evidence="14">
    <location>
        <begin position="1"/>
        <end position="37"/>
    </location>
</feature>
<keyword evidence="5" id="KW-0410">Iron transport</keyword>
<dbReference type="RefSeq" id="WP_270078522.1">
    <property type="nucleotide sequence ID" value="NZ_CP115174.1"/>
</dbReference>
<evidence type="ECO:0000256" key="5">
    <source>
        <dbReference type="ARBA" id="ARBA00022496"/>
    </source>
</evidence>
<evidence type="ECO:0000259" key="15">
    <source>
        <dbReference type="SMART" id="SM00965"/>
    </source>
</evidence>
<gene>
    <name evidence="16" type="ORF">PBT88_07225</name>
</gene>
<dbReference type="EMBL" id="CP115174">
    <property type="protein sequence ID" value="WBO23893.1"/>
    <property type="molecule type" value="Genomic_DNA"/>
</dbReference>
<dbReference type="Gene3D" id="2.170.130.10">
    <property type="entry name" value="TonB-dependent receptor, plug domain"/>
    <property type="match status" value="1"/>
</dbReference>
<evidence type="ECO:0000256" key="9">
    <source>
        <dbReference type="ARBA" id="ARBA00023136"/>
    </source>
</evidence>
<keyword evidence="9 12" id="KW-0472">Membrane</keyword>
<evidence type="ECO:0000256" key="4">
    <source>
        <dbReference type="ARBA" id="ARBA00022452"/>
    </source>
</evidence>
<dbReference type="PANTHER" id="PTHR32552">
    <property type="entry name" value="FERRICHROME IRON RECEPTOR-RELATED"/>
    <property type="match status" value="1"/>
</dbReference>
<keyword evidence="5" id="KW-0406">Ion transport</keyword>
<evidence type="ECO:0000256" key="7">
    <source>
        <dbReference type="ARBA" id="ARBA00023004"/>
    </source>
</evidence>
<dbReference type="InterPro" id="IPR000531">
    <property type="entry name" value="Beta-barrel_TonB"/>
</dbReference>
<dbReference type="InterPro" id="IPR010105">
    <property type="entry name" value="TonB_sidphr_rcpt"/>
</dbReference>
<dbReference type="Gene3D" id="3.55.50.30">
    <property type="match status" value="1"/>
</dbReference>
<name>A0ABY7NTB4_9SPHN</name>
<evidence type="ECO:0000256" key="12">
    <source>
        <dbReference type="PROSITE-ProRule" id="PRU01360"/>
    </source>
</evidence>
<dbReference type="CDD" id="cd01347">
    <property type="entry name" value="ligand_gated_channel"/>
    <property type="match status" value="1"/>
</dbReference>
<evidence type="ECO:0000313" key="17">
    <source>
        <dbReference type="Proteomes" id="UP001210865"/>
    </source>
</evidence>